<proteinExistence type="predicted"/>
<dbReference type="Proteomes" id="UP000033103">
    <property type="component" value="Chromosome"/>
</dbReference>
<dbReference type="GO" id="GO:0006508">
    <property type="term" value="P:proteolysis"/>
    <property type="evidence" value="ECO:0007669"/>
    <property type="project" value="InterPro"/>
</dbReference>
<evidence type="ECO:0000256" key="1">
    <source>
        <dbReference type="ARBA" id="ARBA00022729"/>
    </source>
</evidence>
<dbReference type="RefSeq" id="WP_046328856.1">
    <property type="nucleotide sequence ID" value="NZ_CP011280.1"/>
</dbReference>
<feature type="domain" description="Autotransporter" evidence="2">
    <location>
        <begin position="619"/>
        <end position="890"/>
    </location>
</feature>
<dbReference type="InterPro" id="IPR005546">
    <property type="entry name" value="Autotransporte_beta"/>
</dbReference>
<protein>
    <recommendedName>
        <fullName evidence="2">Autotransporter domain-containing protein</fullName>
    </recommendedName>
</protein>
<evidence type="ECO:0000313" key="3">
    <source>
        <dbReference type="EMBL" id="AKC95751.1"/>
    </source>
</evidence>
<dbReference type="InterPro" id="IPR013425">
    <property type="entry name" value="Autotrns_rpt"/>
</dbReference>
<dbReference type="InterPro" id="IPR036852">
    <property type="entry name" value="Peptidase_S8/S53_dom_sf"/>
</dbReference>
<dbReference type="GO" id="GO:0004252">
    <property type="term" value="F:serine-type endopeptidase activity"/>
    <property type="evidence" value="ECO:0007669"/>
    <property type="project" value="InterPro"/>
</dbReference>
<sequence length="890" mass="101756">MKKIGYLILAINILSCSGAGGGVARTSSLDISYAPKRVERVIEERKIEERKEKKEKNEVHFFEIEGKDNKNIRLIVSQLNDKLRRDFWKYDSLNETHAKLVLDSFLSNGKNGINNDDIQFHHSEGEYNGIINISHGIRRGSNLYLGDYLNPESEHNPKSLLSKNKPYISVKSSENNQLRIKSLGNSGENQWTSAYLQAIYQVLDSETQKEVRNNIIYVGNKSRKDINTNYKAMLLRSFVVFEDGNISGKTGSSFSAPRVTRLAYEIKKRYPFLRYNQIKQVILTTAKNNGSLDNKYGWGDVDFEKALKGPGAFNLGLVEEEKYYNSTKDKIKDEYGNYYMYVNIPSGTYTWSNDIEGGLKEKNKADEYVKVGKYNYRIPGILNSEHNYYNPANFRKDGKGTLILTGKQNYTSKTQILDGVLNLQNDSKSKYEILNGSKLLIDKKDVNISNDVLNDKSVLEVRKKLKVNNYYASANSKTIISDDIQTNSYVQKGELVVQNDGKQDLPKITGNKKLEMDENSLKNTFLRVEKVSDTVYQIKDKKVKLKDLSDGELKDIPSYNMNTKKFFDEYKDTEVLRNVRNDTEAYALERIFTDNYSSFISENIDIQNEIINNNISEYENVMPNSVFFNTYNSFNLNDGKKYTLFNRRVSGATIGIKKKVFKDFNMGLSLGMHNSNYNFFEKNKNNIQNDAISVNLTGDYTYKNIYLLSNLGYSKSKNKATRYINDGSVEINSKFNTNTFNLDLKAGYVLGLTENLSIIPSLALRYMNTSIGHVKESATDTLMQGILLELRNNTINSWYLSPSLNLVYKNNKLTFINRIGYTRNLSEDIQLNARMANTDFKLVGKNPNKNIFEYKGMIRYMMNNNFTLASSLSINSASKIGTSITLSYIF</sequence>
<dbReference type="Gene3D" id="2.40.128.130">
    <property type="entry name" value="Autotransporter beta-domain"/>
    <property type="match status" value="1"/>
</dbReference>
<dbReference type="Pfam" id="PF03797">
    <property type="entry name" value="Autotransporter"/>
    <property type="match status" value="1"/>
</dbReference>
<dbReference type="InterPro" id="IPR036709">
    <property type="entry name" value="Autotransporte_beta_dom_sf"/>
</dbReference>
<dbReference type="Pfam" id="PF00082">
    <property type="entry name" value="Peptidase_S8"/>
    <property type="match status" value="1"/>
</dbReference>
<keyword evidence="1" id="KW-0732">Signal</keyword>
<dbReference type="HOGENOM" id="CLU_293538_0_0_0"/>
<dbReference type="SUPFAM" id="SSF103515">
    <property type="entry name" value="Autotransporter"/>
    <property type="match status" value="1"/>
</dbReference>
<dbReference type="STRING" id="187101.VC03_04495"/>
<name>A0A0E3ZBC7_9FUSO</name>
<evidence type="ECO:0000313" key="4">
    <source>
        <dbReference type="Proteomes" id="UP000033103"/>
    </source>
</evidence>
<accession>A0A0E3ZBC7</accession>
<dbReference type="SMART" id="SM00869">
    <property type="entry name" value="Autotransporter"/>
    <property type="match status" value="1"/>
</dbReference>
<dbReference type="InterPro" id="IPR000209">
    <property type="entry name" value="Peptidase_S8/S53_dom"/>
</dbReference>
<evidence type="ECO:0000259" key="2">
    <source>
        <dbReference type="PROSITE" id="PS51208"/>
    </source>
</evidence>
<dbReference type="PATRIC" id="fig|1069640.6.peg.888"/>
<dbReference type="PROSITE" id="PS51208">
    <property type="entry name" value="AUTOTRANSPORTER"/>
    <property type="match status" value="1"/>
</dbReference>
<dbReference type="EMBL" id="CP011280">
    <property type="protein sequence ID" value="AKC95751.1"/>
    <property type="molecule type" value="Genomic_DNA"/>
</dbReference>
<dbReference type="Gene3D" id="3.40.50.200">
    <property type="entry name" value="Peptidase S8/S53 domain"/>
    <property type="match status" value="1"/>
</dbReference>
<dbReference type="AlphaFoldDB" id="A0A0E3ZBC7"/>
<dbReference type="KEGG" id="sns:VC03_04495"/>
<keyword evidence="4" id="KW-1185">Reference proteome</keyword>
<dbReference type="SUPFAM" id="SSF52743">
    <property type="entry name" value="Subtilisin-like"/>
    <property type="match status" value="1"/>
</dbReference>
<gene>
    <name evidence="3" type="ORF">VC03_04495</name>
</gene>
<dbReference type="OrthoDB" id="5360469at2"/>
<organism evidence="3 4">
    <name type="scientific">Sneathia vaginalis</name>
    <dbReference type="NCBI Taxonomy" id="187101"/>
    <lineage>
        <taxon>Bacteria</taxon>
        <taxon>Fusobacteriati</taxon>
        <taxon>Fusobacteriota</taxon>
        <taxon>Fusobacteriia</taxon>
        <taxon>Fusobacteriales</taxon>
        <taxon>Leptotrichiaceae</taxon>
        <taxon>Sneathia</taxon>
    </lineage>
</organism>
<dbReference type="NCBIfam" id="TIGR02601">
    <property type="entry name" value="autotrns_rpt"/>
    <property type="match status" value="1"/>
</dbReference>
<reference evidence="3 4" key="1">
    <citation type="journal article" date="2012" name="BMC Genomics">
        <title>Genomic sequence analysis and characterization of Sneathia amnii sp. nov.</title>
        <authorList>
            <consortium name="Vaginal Microbiome Consortium (additional members)"/>
            <person name="Harwich M.D.Jr."/>
            <person name="Serrano M.G."/>
            <person name="Fettweis J.M."/>
            <person name="Alves J.M."/>
            <person name="Reimers M.A."/>
            <person name="Buck G.A."/>
            <person name="Jefferson K.K."/>
        </authorList>
    </citation>
    <scope>NUCLEOTIDE SEQUENCE [LARGE SCALE GENOMIC DNA]</scope>
    <source>
        <strain evidence="3 4">SN35</strain>
    </source>
</reference>